<dbReference type="InterPro" id="IPR007627">
    <property type="entry name" value="RNA_pol_sigma70_r2"/>
</dbReference>
<dbReference type="InterPro" id="IPR014284">
    <property type="entry name" value="RNA_pol_sigma-70_dom"/>
</dbReference>
<dbReference type="Gene3D" id="1.10.10.10">
    <property type="entry name" value="Winged helix-like DNA-binding domain superfamily/Winged helix DNA-binding domain"/>
    <property type="match status" value="1"/>
</dbReference>
<dbReference type="Gene3D" id="1.10.1740.10">
    <property type="match status" value="1"/>
</dbReference>
<dbReference type="NCBIfam" id="TIGR02937">
    <property type="entry name" value="sigma70-ECF"/>
    <property type="match status" value="1"/>
</dbReference>
<dbReference type="Pfam" id="PF04542">
    <property type="entry name" value="Sigma70_r2"/>
    <property type="match status" value="1"/>
</dbReference>
<dbReference type="GO" id="GO:0003677">
    <property type="term" value="F:DNA binding"/>
    <property type="evidence" value="ECO:0007669"/>
    <property type="project" value="InterPro"/>
</dbReference>
<name>A0A6P0UJG0_9FLAO</name>
<keyword evidence="5" id="KW-1185">Reference proteome</keyword>
<proteinExistence type="predicted"/>
<dbReference type="RefSeq" id="WP_163606119.1">
    <property type="nucleotide sequence ID" value="NZ_JAABOO010000001.1"/>
</dbReference>
<evidence type="ECO:0000313" key="4">
    <source>
        <dbReference type="EMBL" id="NER13117.1"/>
    </source>
</evidence>
<dbReference type="AlphaFoldDB" id="A0A6P0UJG0"/>
<protein>
    <submittedName>
        <fullName evidence="4">Sigma-70 family RNA polymerase sigma factor</fullName>
    </submittedName>
</protein>
<dbReference type="InterPro" id="IPR046531">
    <property type="entry name" value="DUF6596"/>
</dbReference>
<dbReference type="InterPro" id="IPR013325">
    <property type="entry name" value="RNA_pol_sigma_r2"/>
</dbReference>
<dbReference type="SUPFAM" id="SSF88659">
    <property type="entry name" value="Sigma3 and sigma4 domains of RNA polymerase sigma factors"/>
    <property type="match status" value="1"/>
</dbReference>
<dbReference type="GO" id="GO:0016987">
    <property type="term" value="F:sigma factor activity"/>
    <property type="evidence" value="ECO:0007669"/>
    <property type="project" value="InterPro"/>
</dbReference>
<dbReference type="EMBL" id="JAABOO010000001">
    <property type="protein sequence ID" value="NER13117.1"/>
    <property type="molecule type" value="Genomic_DNA"/>
</dbReference>
<dbReference type="InterPro" id="IPR013324">
    <property type="entry name" value="RNA_pol_sigma_r3/r4-like"/>
</dbReference>
<dbReference type="InterPro" id="IPR036388">
    <property type="entry name" value="WH-like_DNA-bd_sf"/>
</dbReference>
<dbReference type="Pfam" id="PF08281">
    <property type="entry name" value="Sigma70_r4_2"/>
    <property type="match status" value="1"/>
</dbReference>
<dbReference type="SUPFAM" id="SSF88946">
    <property type="entry name" value="Sigma2 domain of RNA polymerase sigma factors"/>
    <property type="match status" value="1"/>
</dbReference>
<dbReference type="InterPro" id="IPR013249">
    <property type="entry name" value="RNA_pol_sigma70_r4_t2"/>
</dbReference>
<evidence type="ECO:0000313" key="5">
    <source>
        <dbReference type="Proteomes" id="UP000468581"/>
    </source>
</evidence>
<evidence type="ECO:0000259" key="1">
    <source>
        <dbReference type="Pfam" id="PF04542"/>
    </source>
</evidence>
<evidence type="ECO:0000259" key="2">
    <source>
        <dbReference type="Pfam" id="PF08281"/>
    </source>
</evidence>
<gene>
    <name evidence="4" type="ORF">GWK08_06680</name>
</gene>
<sequence length="417" mass="48022">MQTTGNKEIIENIFRHEYGKMIAVLVNKYGPSHLDKIEDAVQNALLKAMQVWGYQDTPQKPTAWLIRVANNSLIDMFRKEKYMQEDTGDTGNSENMAEPEEMVMENRINDDQLKMIFACCHPSISEEYQLILSLKLIGGFSNKEIAKALLKKEDTVAKSFTRAKKMLKSKVKTLDTPIEIGLTSRLNVVLKVIYLLFSEGYAASTGEVMLKKDICLEAIRLALLLSRNKYCNKAEVQALIALMCFHTSRFEARLDKEMEAVDLEHQDRSKYDKDLIRFGIDHLETATEMGQTPSPYHLQAAVSYEHCIAPDFEKTNWENILHLYNLQLQYQYSPVIELNRIVPLAKVKGPETALKELQKYQKTDHFRETALFYAIKADIFRMLEDKNKMKTALEKAVALTKNTVEKKYFLKKRKGIL</sequence>
<comment type="caution">
    <text evidence="4">The sequence shown here is derived from an EMBL/GenBank/DDBJ whole genome shotgun (WGS) entry which is preliminary data.</text>
</comment>
<evidence type="ECO:0000259" key="3">
    <source>
        <dbReference type="Pfam" id="PF20239"/>
    </source>
</evidence>
<feature type="domain" description="DUF6596" evidence="3">
    <location>
        <begin position="185"/>
        <end position="286"/>
    </location>
</feature>
<dbReference type="PANTHER" id="PTHR47756:SF2">
    <property type="entry name" value="BLL6612 PROTEIN"/>
    <property type="match status" value="1"/>
</dbReference>
<dbReference type="Proteomes" id="UP000468581">
    <property type="component" value="Unassembled WGS sequence"/>
</dbReference>
<accession>A0A6P0UJG0</accession>
<feature type="domain" description="RNA polymerase sigma factor 70 region 4 type 2" evidence="2">
    <location>
        <begin position="116"/>
        <end position="167"/>
    </location>
</feature>
<organism evidence="4 5">
    <name type="scientific">Leptobacterium flavescens</name>
    <dbReference type="NCBI Taxonomy" id="472055"/>
    <lineage>
        <taxon>Bacteria</taxon>
        <taxon>Pseudomonadati</taxon>
        <taxon>Bacteroidota</taxon>
        <taxon>Flavobacteriia</taxon>
        <taxon>Flavobacteriales</taxon>
        <taxon>Flavobacteriaceae</taxon>
        <taxon>Leptobacterium</taxon>
    </lineage>
</organism>
<dbReference type="Pfam" id="PF20239">
    <property type="entry name" value="DUF6596"/>
    <property type="match status" value="1"/>
</dbReference>
<dbReference type="PANTHER" id="PTHR47756">
    <property type="entry name" value="BLL6612 PROTEIN-RELATED"/>
    <property type="match status" value="1"/>
</dbReference>
<reference evidence="4 5" key="1">
    <citation type="submission" date="2020-01" db="EMBL/GenBank/DDBJ databases">
        <title>Leptobacterium flavescens.</title>
        <authorList>
            <person name="Wang G."/>
        </authorList>
    </citation>
    <scope>NUCLEOTIDE SEQUENCE [LARGE SCALE GENOMIC DNA]</scope>
    <source>
        <strain evidence="4 5">KCTC 22160</strain>
    </source>
</reference>
<dbReference type="GO" id="GO:0006352">
    <property type="term" value="P:DNA-templated transcription initiation"/>
    <property type="evidence" value="ECO:0007669"/>
    <property type="project" value="InterPro"/>
</dbReference>
<feature type="domain" description="RNA polymerase sigma-70 region 2" evidence="1">
    <location>
        <begin position="17"/>
        <end position="81"/>
    </location>
</feature>